<keyword evidence="4" id="KW-0964">Secreted</keyword>
<dbReference type="InterPro" id="IPR003597">
    <property type="entry name" value="Ig_C1-set"/>
</dbReference>
<organism evidence="12 13">
    <name type="scientific">Ovis aries</name>
    <name type="common">Sheep</name>
    <dbReference type="NCBI Taxonomy" id="9940"/>
    <lineage>
        <taxon>Eukaryota</taxon>
        <taxon>Metazoa</taxon>
        <taxon>Chordata</taxon>
        <taxon>Craniata</taxon>
        <taxon>Vertebrata</taxon>
        <taxon>Euteleostomi</taxon>
        <taxon>Mammalia</taxon>
        <taxon>Eutheria</taxon>
        <taxon>Laurasiatheria</taxon>
        <taxon>Artiodactyla</taxon>
        <taxon>Ruminantia</taxon>
        <taxon>Pecora</taxon>
        <taxon>Bovidae</taxon>
        <taxon>Caprinae</taxon>
        <taxon>Ovis</taxon>
    </lineage>
</organism>
<dbReference type="GO" id="GO:0002376">
    <property type="term" value="P:immune system process"/>
    <property type="evidence" value="ECO:0007669"/>
    <property type="project" value="UniProtKB-KW"/>
</dbReference>
<dbReference type="Pfam" id="PF07654">
    <property type="entry name" value="C1-set"/>
    <property type="match status" value="2"/>
</dbReference>
<feature type="domain" description="Ig-like" evidence="11">
    <location>
        <begin position="9"/>
        <end position="124"/>
    </location>
</feature>
<dbReference type="PROSITE" id="PS50835">
    <property type="entry name" value="IG_LIKE"/>
    <property type="match status" value="3"/>
</dbReference>
<proteinExistence type="predicted"/>
<dbReference type="CDD" id="cd07699">
    <property type="entry name" value="IgC1_L"/>
    <property type="match status" value="1"/>
</dbReference>
<evidence type="ECO:0000256" key="10">
    <source>
        <dbReference type="SAM" id="SignalP"/>
    </source>
</evidence>
<keyword evidence="5 10" id="KW-0732">Signal</keyword>
<keyword evidence="6" id="KW-0391">Immunity</keyword>
<accession>A0A836CU14</accession>
<dbReference type="PROSITE" id="PS00290">
    <property type="entry name" value="IG_MHC"/>
    <property type="match status" value="1"/>
</dbReference>
<dbReference type="FunFam" id="2.60.40.10:FF:000620">
    <property type="entry name" value="Immunoglobulin lambda locus"/>
    <property type="match status" value="2"/>
</dbReference>
<evidence type="ECO:0000313" key="12">
    <source>
        <dbReference type="EMBL" id="KAG5198925.1"/>
    </source>
</evidence>
<comment type="caution">
    <text evidence="12">The sequence shown here is derived from an EMBL/GenBank/DDBJ whole genome shotgun (WGS) entry which is preliminary data.</text>
</comment>
<evidence type="ECO:0000256" key="6">
    <source>
        <dbReference type="ARBA" id="ARBA00022859"/>
    </source>
</evidence>
<sequence length="455" mass="48930">MAWTPLLLPLLTLCTGSVISYELTQPTSVSVALGQTAKITCQGDLLDKKYTAWYQQKPGQAPVKVICKDSERPSGILDRFSGSSSGKTATLTISGARTEDEADYYCLYNLLEYIQGSVVSYELTQPTSVSVVLGQTAKVTCSGDLLDEQYTQWHQQKPGQAPELVIYEDSKRRSGIPDRFSGSSSSKTAILTISGVRAEDEADYYCVSWDSGSYNVHSDTGRWGSHLASSQLTQPPAVSVSLGQTASITCQGGDLAFVSVNWYQLKPGQAPVPVIYGGSDRASGIPDRFSGSQSDTTATLTIRGAQAEDEADYYCRPKSAPSVTLFLPSTEELSANKATVVCLISDFYPGQPKSAPSVTLFPPSKEELDTNKATVVCLISDFYPGSVNVVWKADGSTINQNVKTTQASKQSNSKYAASSYLTLTGSEWKSKSSYTCEVTHEGSTVTKTVKPSECS</sequence>
<dbReference type="Proteomes" id="UP000664991">
    <property type="component" value="Chromosome 17"/>
</dbReference>
<gene>
    <name evidence="12" type="ORF">JEQ12_007521</name>
</gene>
<dbReference type="InterPro" id="IPR036179">
    <property type="entry name" value="Ig-like_dom_sf"/>
</dbReference>
<reference evidence="12 13" key="1">
    <citation type="submission" date="2020-12" db="EMBL/GenBank/DDBJ databases">
        <title>De novo assembly of Tibetan sheep genome.</title>
        <authorList>
            <person name="Li X."/>
        </authorList>
    </citation>
    <scope>NUCLEOTIDE SEQUENCE [LARGE SCALE GENOMIC DNA]</scope>
    <source>
        <tissue evidence="12">Heart</tissue>
    </source>
</reference>
<dbReference type="Pfam" id="PF07686">
    <property type="entry name" value="V-set"/>
    <property type="match status" value="3"/>
</dbReference>
<dbReference type="InterPro" id="IPR013106">
    <property type="entry name" value="Ig_V-set"/>
</dbReference>
<evidence type="ECO:0000256" key="7">
    <source>
        <dbReference type="ARBA" id="ARBA00023136"/>
    </source>
</evidence>
<keyword evidence="7" id="KW-0472">Membrane</keyword>
<feature type="signal peptide" evidence="10">
    <location>
        <begin position="1"/>
        <end position="20"/>
    </location>
</feature>
<evidence type="ECO:0000256" key="8">
    <source>
        <dbReference type="ARBA" id="ARBA00023157"/>
    </source>
</evidence>
<dbReference type="InterPro" id="IPR003006">
    <property type="entry name" value="Ig/MHC_CS"/>
</dbReference>
<feature type="domain" description="Ig-like" evidence="11">
    <location>
        <begin position="356"/>
        <end position="450"/>
    </location>
</feature>
<dbReference type="InterPro" id="IPR003599">
    <property type="entry name" value="Ig_sub"/>
</dbReference>
<keyword evidence="3" id="KW-1003">Cell membrane</keyword>
<dbReference type="FunFam" id="2.60.40.10:FF:000283">
    <property type="entry name" value="Immunoglobulin kappa constant"/>
    <property type="match status" value="1"/>
</dbReference>
<name>A0A836CU14_SHEEP</name>
<feature type="domain" description="Ig-like" evidence="11">
    <location>
        <begin position="228"/>
        <end position="334"/>
    </location>
</feature>
<evidence type="ECO:0000259" key="11">
    <source>
        <dbReference type="PROSITE" id="PS50835"/>
    </source>
</evidence>
<feature type="chain" id="PRO_5032695875" description="Ig-like domain-containing protein" evidence="10">
    <location>
        <begin position="21"/>
        <end position="455"/>
    </location>
</feature>
<evidence type="ECO:0000256" key="9">
    <source>
        <dbReference type="ARBA" id="ARBA00023319"/>
    </source>
</evidence>
<dbReference type="SMART" id="SM00407">
    <property type="entry name" value="IGc1"/>
    <property type="match status" value="1"/>
</dbReference>
<evidence type="ECO:0000256" key="3">
    <source>
        <dbReference type="ARBA" id="ARBA00022475"/>
    </source>
</evidence>
<dbReference type="EMBL" id="JAEMGP010000017">
    <property type="protein sequence ID" value="KAG5198925.1"/>
    <property type="molecule type" value="Genomic_DNA"/>
</dbReference>
<dbReference type="SMART" id="SM00406">
    <property type="entry name" value="IGv"/>
    <property type="match status" value="3"/>
</dbReference>
<dbReference type="SMART" id="SM00409">
    <property type="entry name" value="IG"/>
    <property type="match status" value="4"/>
</dbReference>
<evidence type="ECO:0000256" key="1">
    <source>
        <dbReference type="ARBA" id="ARBA00004236"/>
    </source>
</evidence>
<evidence type="ECO:0000256" key="2">
    <source>
        <dbReference type="ARBA" id="ARBA00004613"/>
    </source>
</evidence>
<dbReference type="InterPro" id="IPR007110">
    <property type="entry name" value="Ig-like_dom"/>
</dbReference>
<dbReference type="Gene3D" id="2.60.40.10">
    <property type="entry name" value="Immunoglobulins"/>
    <property type="match status" value="5"/>
</dbReference>
<dbReference type="PANTHER" id="PTHR23267">
    <property type="entry name" value="IMMUNOGLOBULIN LIGHT CHAIN"/>
    <property type="match status" value="1"/>
</dbReference>
<dbReference type="SUPFAM" id="SSF48726">
    <property type="entry name" value="Immunoglobulin"/>
    <property type="match status" value="5"/>
</dbReference>
<dbReference type="InterPro" id="IPR050150">
    <property type="entry name" value="IgV_Light_Chain"/>
</dbReference>
<keyword evidence="8" id="KW-1015">Disulfide bond</keyword>
<protein>
    <recommendedName>
        <fullName evidence="11">Ig-like domain-containing protein</fullName>
    </recommendedName>
</protein>
<dbReference type="GO" id="GO:0005576">
    <property type="term" value="C:extracellular region"/>
    <property type="evidence" value="ECO:0007669"/>
    <property type="project" value="UniProtKB-SubCell"/>
</dbReference>
<dbReference type="AlphaFoldDB" id="A0A836CU14"/>
<keyword evidence="9" id="KW-0393">Immunoglobulin domain</keyword>
<evidence type="ECO:0000256" key="4">
    <source>
        <dbReference type="ARBA" id="ARBA00022525"/>
    </source>
</evidence>
<evidence type="ECO:0000256" key="5">
    <source>
        <dbReference type="ARBA" id="ARBA00022729"/>
    </source>
</evidence>
<evidence type="ECO:0000313" key="13">
    <source>
        <dbReference type="Proteomes" id="UP000664991"/>
    </source>
</evidence>
<comment type="subcellular location">
    <subcellularLocation>
        <location evidence="1">Cell membrane</location>
    </subcellularLocation>
    <subcellularLocation>
        <location evidence="2">Secreted</location>
    </subcellularLocation>
</comment>
<dbReference type="GO" id="GO:0005886">
    <property type="term" value="C:plasma membrane"/>
    <property type="evidence" value="ECO:0007669"/>
    <property type="project" value="UniProtKB-SubCell"/>
</dbReference>
<dbReference type="InterPro" id="IPR013783">
    <property type="entry name" value="Ig-like_fold"/>
</dbReference>